<dbReference type="NCBIfam" id="TIGR03696">
    <property type="entry name" value="Rhs_assc_core"/>
    <property type="match status" value="1"/>
</dbReference>
<dbReference type="AlphaFoldDB" id="A0A1I3XES9"/>
<dbReference type="Proteomes" id="UP000198919">
    <property type="component" value="Unassembled WGS sequence"/>
</dbReference>
<dbReference type="EMBL" id="FORG01000034">
    <property type="protein sequence ID" value="SFK18038.1"/>
    <property type="molecule type" value="Genomic_DNA"/>
</dbReference>
<evidence type="ECO:0000313" key="5">
    <source>
        <dbReference type="Proteomes" id="UP000224607"/>
    </source>
</evidence>
<keyword evidence="5" id="KW-1185">Reference proteome</keyword>
<dbReference type="STRING" id="351675.SAMN05421680_13418"/>
<protein>
    <submittedName>
        <fullName evidence="2">RHS family protein</fullName>
    </submittedName>
    <submittedName>
        <fullName evidence="3">RHS repeat-associated core domain-containing protein</fullName>
    </submittedName>
</protein>
<accession>A0A1I3XES9</accession>
<name>A0A1I3XES9_9GAMM</name>
<dbReference type="Gene3D" id="2.180.10.10">
    <property type="entry name" value="RHS repeat-associated core"/>
    <property type="match status" value="1"/>
</dbReference>
<dbReference type="Proteomes" id="UP000224607">
    <property type="component" value="Unassembled WGS sequence"/>
</dbReference>
<proteinExistence type="predicted"/>
<dbReference type="NCBIfam" id="TIGR01643">
    <property type="entry name" value="YD_repeat_2x"/>
    <property type="match status" value="1"/>
</dbReference>
<dbReference type="InterPro" id="IPR031325">
    <property type="entry name" value="RHS_repeat"/>
</dbReference>
<reference evidence="2 5" key="3">
    <citation type="journal article" date="2017" name="Nat. Microbiol.">
        <title>Natural product diversity associated with the nematode symbionts Photorhabdus and Xenorhabdus.</title>
        <authorList>
            <person name="Tobias N.J."/>
            <person name="Wolff H."/>
            <person name="Djahanschiri B."/>
            <person name="Grundmann F."/>
            <person name="Kronenwerth M."/>
            <person name="Shi Y.M."/>
            <person name="Simonyi S."/>
            <person name="Grun P."/>
            <person name="Shapiro-Ilan D."/>
            <person name="Pidot S.J."/>
            <person name="Stinear T.P."/>
            <person name="Ebersberger I."/>
            <person name="Bode H.B."/>
        </authorList>
    </citation>
    <scope>NUCLEOTIDE SEQUENCE [LARGE SCALE GENOMIC DNA]</scope>
    <source>
        <strain evidence="2 5">DSM 17908</strain>
    </source>
</reference>
<reference evidence="3" key="2">
    <citation type="submission" date="2016-10" db="EMBL/GenBank/DDBJ databases">
        <authorList>
            <person name="de Groot N.N."/>
        </authorList>
    </citation>
    <scope>NUCLEOTIDE SEQUENCE [LARGE SCALE GENOMIC DNA]</scope>
    <source>
        <strain evidence="3">DSM 17908</strain>
    </source>
</reference>
<dbReference type="InterPro" id="IPR050708">
    <property type="entry name" value="T6SS_VgrG/RHS"/>
</dbReference>
<evidence type="ECO:0000256" key="1">
    <source>
        <dbReference type="SAM" id="MobiDB-lite"/>
    </source>
</evidence>
<dbReference type="InterPro" id="IPR006530">
    <property type="entry name" value="YD"/>
</dbReference>
<sequence>MQNRARPKPWCPRASQGRRWQALCRPHPQNGRPPSGKPADVRPLPMKHNPKVHVGVKKVTEAKWAQSAILKALPCVGWRSHEGMTASEMMSPRWNSQNQLIGVLTPGGQQWDYRYDAFGRRTEKVCEQSGSRTTYLWDGDQPAEIREYRHNRLYSIRHLVFDGWQLLAQQIQFFTPNPENRNELIAGKVQTQYAICAPTGEPLALFDPQGHRVWRQPSQSLYGMRLKAAGENAELNPEMQFAGQWLDGESGLVYNRYRYFSPVAGVYLTPDPIGLAGGENPYAYVHNPTSWVDPLGLAGCHINPRLQERLSKWKDYKNNGGQMSMQQWVAHTRSQPWGQGPRSNFSDWVKATTGRVHGNSKLATGPHDVYVIREVSTGRLLHFGETGRGYLTRFAEHEKRFNGLGINVESTHLATVNGKAAAKALELRYIKTYERIFGNKPPYNPVYH</sequence>
<organism evidence="3 4">
    <name type="scientific">Xenorhabdus mauleonii</name>
    <dbReference type="NCBI Taxonomy" id="351675"/>
    <lineage>
        <taxon>Bacteria</taxon>
        <taxon>Pseudomonadati</taxon>
        <taxon>Pseudomonadota</taxon>
        <taxon>Gammaproteobacteria</taxon>
        <taxon>Enterobacterales</taxon>
        <taxon>Morganellaceae</taxon>
        <taxon>Xenorhabdus</taxon>
    </lineage>
</organism>
<evidence type="ECO:0000313" key="3">
    <source>
        <dbReference type="EMBL" id="SFK18038.1"/>
    </source>
</evidence>
<dbReference type="InterPro" id="IPR022385">
    <property type="entry name" value="Rhs_assc_core"/>
</dbReference>
<dbReference type="PANTHER" id="PTHR32305">
    <property type="match status" value="1"/>
</dbReference>
<feature type="region of interest" description="Disordered" evidence="1">
    <location>
        <begin position="23"/>
        <end position="48"/>
    </location>
</feature>
<dbReference type="PANTHER" id="PTHR32305:SF15">
    <property type="entry name" value="PROTEIN RHSA-RELATED"/>
    <property type="match status" value="1"/>
</dbReference>
<evidence type="ECO:0000313" key="4">
    <source>
        <dbReference type="Proteomes" id="UP000198919"/>
    </source>
</evidence>
<gene>
    <name evidence="3" type="ORF">SAMN05421680_13418</name>
    <name evidence="2" type="ORF">Xmau_03703</name>
</gene>
<evidence type="ECO:0000313" key="2">
    <source>
        <dbReference type="EMBL" id="PHM37743.1"/>
    </source>
</evidence>
<dbReference type="Pfam" id="PF05593">
    <property type="entry name" value="RHS_repeat"/>
    <property type="match status" value="1"/>
</dbReference>
<reference evidence="4" key="1">
    <citation type="submission" date="2016-10" db="EMBL/GenBank/DDBJ databases">
        <authorList>
            <person name="Varghese N."/>
            <person name="Submissions S."/>
        </authorList>
    </citation>
    <scope>NUCLEOTIDE SEQUENCE [LARGE SCALE GENOMIC DNA]</scope>
    <source>
        <strain evidence="4">DSM 17908</strain>
    </source>
</reference>
<dbReference type="PRINTS" id="PR00394">
    <property type="entry name" value="RHSPROTEIN"/>
</dbReference>
<dbReference type="EMBL" id="NITY01000019">
    <property type="protein sequence ID" value="PHM37743.1"/>
    <property type="molecule type" value="Genomic_DNA"/>
</dbReference>
<dbReference type="RefSeq" id="WP_274539953.1">
    <property type="nucleotide sequence ID" value="NZ_CAWNQB010000011.1"/>
</dbReference>